<evidence type="ECO:0000313" key="1">
    <source>
        <dbReference type="EMBL" id="TSE07844.1"/>
    </source>
</evidence>
<dbReference type="PANTHER" id="PTHR45527">
    <property type="entry name" value="NONRIBOSOMAL PEPTIDE SYNTHETASE"/>
    <property type="match status" value="1"/>
</dbReference>
<dbReference type="GO" id="GO:0005829">
    <property type="term" value="C:cytosol"/>
    <property type="evidence" value="ECO:0007669"/>
    <property type="project" value="TreeGrafter"/>
</dbReference>
<dbReference type="AlphaFoldDB" id="A0A8T9APD0"/>
<name>A0A8T9APD0_9HYPH</name>
<dbReference type="GO" id="GO:0009366">
    <property type="term" value="C:enterobactin synthetase complex"/>
    <property type="evidence" value="ECO:0007669"/>
    <property type="project" value="TreeGrafter"/>
</dbReference>
<evidence type="ECO:0008006" key="3">
    <source>
        <dbReference type="Google" id="ProtNLM"/>
    </source>
</evidence>
<keyword evidence="2" id="KW-1185">Reference proteome</keyword>
<dbReference type="SUPFAM" id="SSF50486">
    <property type="entry name" value="FMT C-terminal domain-like"/>
    <property type="match status" value="1"/>
</dbReference>
<sequence length="435" mass="48378">MKFYQAADEGWAELLEGPEEATLTPDAEKMATGRDFGRRRFPEAGRFLLWDRPAAELSALVPGLEFEPHRADPRRAAKIRLPGRMVRVGRLVVLSARSGMPAGTLLEIGSDYWRVATGSTDVLVAELSGLAGEPVVGGDVARELRLSATDMLPVLSEQDARVLEEAYEAAAEHDQFWVQQLERYRPLPLPFAGPESGEMGWQASPWRKVEALARFDPTPRVEHLLAVWVLYLARITGETKIQFGWEAEVARSPLLAGLFAPAVPLDVEIDLNRTFAQVKPSIVDAFVRATAAGSYTRDLLVQVPQLRRIEALRRTLPWDMAVSVIEGKNGCWSNDADHGALGATVTLYARAGDGAVRWIYDPARVAPEQVERMTGHLATLASETLNPALREVPAKHINLLPQDERELVLETWNRTEAAYPSDRCIHQLFEEQVRR</sequence>
<dbReference type="PANTHER" id="PTHR45527:SF1">
    <property type="entry name" value="FATTY ACID SYNTHASE"/>
    <property type="match status" value="1"/>
</dbReference>
<evidence type="ECO:0000313" key="2">
    <source>
        <dbReference type="Proteomes" id="UP000235507"/>
    </source>
</evidence>
<dbReference type="Proteomes" id="UP000235507">
    <property type="component" value="Unassembled WGS sequence"/>
</dbReference>
<feature type="non-terminal residue" evidence="1">
    <location>
        <position position="435"/>
    </location>
</feature>
<comment type="caution">
    <text evidence="1">The sequence shown here is derived from an EMBL/GenBank/DDBJ whole genome shotgun (WGS) entry which is preliminary data.</text>
</comment>
<organism evidence="1 2">
    <name type="scientific">Mesorhizobium intechi</name>
    <dbReference type="NCBI Taxonomy" id="537601"/>
    <lineage>
        <taxon>Bacteria</taxon>
        <taxon>Pseudomonadati</taxon>
        <taxon>Pseudomonadota</taxon>
        <taxon>Alphaproteobacteria</taxon>
        <taxon>Hyphomicrobiales</taxon>
        <taxon>Phyllobacteriaceae</taxon>
        <taxon>Mesorhizobium</taxon>
    </lineage>
</organism>
<dbReference type="EMBL" id="PNOT02000216">
    <property type="protein sequence ID" value="TSE07844.1"/>
    <property type="molecule type" value="Genomic_DNA"/>
</dbReference>
<dbReference type="GO" id="GO:0009239">
    <property type="term" value="P:enterobactin biosynthetic process"/>
    <property type="evidence" value="ECO:0007669"/>
    <property type="project" value="TreeGrafter"/>
</dbReference>
<protein>
    <recommendedName>
        <fullName evidence="3">Condensation domain-containing protein</fullName>
    </recommendedName>
</protein>
<dbReference type="Gene3D" id="3.30.559.30">
    <property type="entry name" value="Nonribosomal peptide synthetase, condensation domain"/>
    <property type="match status" value="1"/>
</dbReference>
<dbReference type="GO" id="GO:0047527">
    <property type="term" value="F:2,3-dihydroxybenzoate-serine ligase activity"/>
    <property type="evidence" value="ECO:0007669"/>
    <property type="project" value="TreeGrafter"/>
</dbReference>
<accession>A0A8T9APD0</accession>
<reference evidence="1" key="1">
    <citation type="submission" date="2019-07" db="EMBL/GenBank/DDBJ databases">
        <title>Mesorhizobum intechiensis sp. nov. isolated from nodules of Lotus tenuis growing in lowlands of the Flooding Pampa, Argentina.</title>
        <authorList>
            <person name="Estrella M.J."/>
            <person name="Torres Tejerizo G.A."/>
            <person name="Cumpa Velazquez L.M."/>
            <person name="Fontana F."/>
            <person name="Hansen L."/>
            <person name="Pistorio M."/>
            <person name="Sannazzaro A.I."/>
        </authorList>
    </citation>
    <scope>NUCLEOTIDE SEQUENCE</scope>
    <source>
        <strain evidence="1">BD68</strain>
    </source>
</reference>
<dbReference type="GO" id="GO:0043041">
    <property type="term" value="P:amino acid activation for nonribosomal peptide biosynthetic process"/>
    <property type="evidence" value="ECO:0007669"/>
    <property type="project" value="TreeGrafter"/>
</dbReference>
<dbReference type="GO" id="GO:0031177">
    <property type="term" value="F:phosphopantetheine binding"/>
    <property type="evidence" value="ECO:0007669"/>
    <property type="project" value="TreeGrafter"/>
</dbReference>
<gene>
    <name evidence="1" type="ORF">C1D09_018195</name>
</gene>
<dbReference type="RefSeq" id="WP_208760400.1">
    <property type="nucleotide sequence ID" value="NZ_PNOT02000216.1"/>
</dbReference>
<dbReference type="InterPro" id="IPR011034">
    <property type="entry name" value="Formyl_transferase-like_C_sf"/>
</dbReference>
<proteinExistence type="predicted"/>
<dbReference type="SUPFAM" id="SSF52777">
    <property type="entry name" value="CoA-dependent acyltransferases"/>
    <property type="match status" value="1"/>
</dbReference>
<dbReference type="CDD" id="cd08700">
    <property type="entry name" value="FMT_C_OzmH_like"/>
    <property type="match status" value="1"/>
</dbReference>